<protein>
    <submittedName>
        <fullName evidence="2">Uncharacterized protein</fullName>
    </submittedName>
</protein>
<feature type="region of interest" description="Disordered" evidence="1">
    <location>
        <begin position="29"/>
        <end position="51"/>
    </location>
</feature>
<dbReference type="EMBL" id="BNDV01000008">
    <property type="protein sequence ID" value="GHI12827.1"/>
    <property type="molecule type" value="Genomic_DNA"/>
</dbReference>
<evidence type="ECO:0000313" key="2">
    <source>
        <dbReference type="EMBL" id="GHI12827.1"/>
    </source>
</evidence>
<proteinExistence type="predicted"/>
<feature type="region of interest" description="Disordered" evidence="1">
    <location>
        <begin position="67"/>
        <end position="96"/>
    </location>
</feature>
<accession>A0ABQ3NJ63</accession>
<keyword evidence="3" id="KW-1185">Reference proteome</keyword>
<gene>
    <name evidence="2" type="ORF">Scinn_22900</name>
</gene>
<comment type="caution">
    <text evidence="2">The sequence shown here is derived from an EMBL/GenBank/DDBJ whole genome shotgun (WGS) entry which is preliminary data.</text>
</comment>
<dbReference type="Proteomes" id="UP000660554">
    <property type="component" value="Unassembled WGS sequence"/>
</dbReference>
<reference evidence="3" key="1">
    <citation type="submission" date="2020-09" db="EMBL/GenBank/DDBJ databases">
        <title>Whole genome shotgun sequence of Streptomyces cinnamonensis NBRC 15873.</title>
        <authorList>
            <person name="Komaki H."/>
            <person name="Tamura T."/>
        </authorList>
    </citation>
    <scope>NUCLEOTIDE SEQUENCE [LARGE SCALE GENOMIC DNA]</scope>
    <source>
        <strain evidence="3">NBRC 15873</strain>
    </source>
</reference>
<evidence type="ECO:0000313" key="3">
    <source>
        <dbReference type="Proteomes" id="UP000660554"/>
    </source>
</evidence>
<name>A0ABQ3NJ63_STRVG</name>
<organism evidence="2 3">
    <name type="scientific">Streptomyces virginiae</name>
    <name type="common">Streptomyces cinnamonensis</name>
    <dbReference type="NCBI Taxonomy" id="1961"/>
    <lineage>
        <taxon>Bacteria</taxon>
        <taxon>Bacillati</taxon>
        <taxon>Actinomycetota</taxon>
        <taxon>Actinomycetes</taxon>
        <taxon>Kitasatosporales</taxon>
        <taxon>Streptomycetaceae</taxon>
        <taxon>Streptomyces</taxon>
    </lineage>
</organism>
<feature type="compositionally biased region" description="Low complexity" evidence="1">
    <location>
        <begin position="72"/>
        <end position="84"/>
    </location>
</feature>
<sequence>MRDAGLRGADDLAVGGLGDEDAVVAGGVGAGELEGHVPGTGDQERQGRAAYPYHRLDVSEVTRTEIADQNSHAADATGAHAPGASQLAADGGQSPP</sequence>
<evidence type="ECO:0000256" key="1">
    <source>
        <dbReference type="SAM" id="MobiDB-lite"/>
    </source>
</evidence>